<dbReference type="InterPro" id="IPR005331">
    <property type="entry name" value="Sulfotransferase"/>
</dbReference>
<name>A0AA36DPK3_CYLNA</name>
<keyword evidence="2" id="KW-1185">Reference proteome</keyword>
<evidence type="ECO:0000313" key="1">
    <source>
        <dbReference type="EMBL" id="CAJ0590308.1"/>
    </source>
</evidence>
<reference evidence="1" key="1">
    <citation type="submission" date="2023-07" db="EMBL/GenBank/DDBJ databases">
        <authorList>
            <consortium name="CYATHOMIX"/>
        </authorList>
    </citation>
    <scope>NUCLEOTIDE SEQUENCE</scope>
    <source>
        <strain evidence="1">N/A</strain>
    </source>
</reference>
<accession>A0AA36DPK3</accession>
<comment type="caution">
    <text evidence="1">The sequence shown here is derived from an EMBL/GenBank/DDBJ whole genome shotgun (WGS) entry which is preliminary data.</text>
</comment>
<gene>
    <name evidence="1" type="ORF">CYNAS_LOCUS2291</name>
</gene>
<dbReference type="Proteomes" id="UP001176961">
    <property type="component" value="Unassembled WGS sequence"/>
</dbReference>
<protein>
    <submittedName>
        <fullName evidence="1">Uncharacterized protein</fullName>
    </submittedName>
</protein>
<dbReference type="GO" id="GO:0047756">
    <property type="term" value="F:chondroitin 4-sulfotransferase activity"/>
    <property type="evidence" value="ECO:0007669"/>
    <property type="project" value="InterPro"/>
</dbReference>
<dbReference type="EMBL" id="CATQJL010000001">
    <property type="protein sequence ID" value="CAJ0590308.1"/>
    <property type="molecule type" value="Genomic_DNA"/>
</dbReference>
<dbReference type="GO" id="GO:1902884">
    <property type="term" value="P:positive regulation of response to oxidative stress"/>
    <property type="evidence" value="ECO:0007669"/>
    <property type="project" value="InterPro"/>
</dbReference>
<dbReference type="PANTHER" id="PTHR22900">
    <property type="entry name" value="PROTEIN CBG14245-RELATED"/>
    <property type="match status" value="1"/>
</dbReference>
<dbReference type="AlphaFoldDB" id="A0AA36DPK3"/>
<dbReference type="GO" id="GO:0016020">
    <property type="term" value="C:membrane"/>
    <property type="evidence" value="ECO:0007669"/>
    <property type="project" value="InterPro"/>
</dbReference>
<proteinExistence type="predicted"/>
<evidence type="ECO:0000313" key="2">
    <source>
        <dbReference type="Proteomes" id="UP001176961"/>
    </source>
</evidence>
<dbReference type="PANTHER" id="PTHR22900:SF11">
    <property type="entry name" value="PROTEIN CBG01579"/>
    <property type="match status" value="1"/>
</dbReference>
<dbReference type="InterPro" id="IPR007669">
    <property type="entry name" value="Chst-1-like"/>
</dbReference>
<dbReference type="Pfam" id="PF03567">
    <property type="entry name" value="Sulfotransfer_2"/>
    <property type="match status" value="1"/>
</dbReference>
<organism evidence="1 2">
    <name type="scientific">Cylicocyclus nassatus</name>
    <name type="common">Nematode worm</name>
    <dbReference type="NCBI Taxonomy" id="53992"/>
    <lineage>
        <taxon>Eukaryota</taxon>
        <taxon>Metazoa</taxon>
        <taxon>Ecdysozoa</taxon>
        <taxon>Nematoda</taxon>
        <taxon>Chromadorea</taxon>
        <taxon>Rhabditida</taxon>
        <taxon>Rhabditina</taxon>
        <taxon>Rhabditomorpha</taxon>
        <taxon>Strongyloidea</taxon>
        <taxon>Strongylidae</taxon>
        <taxon>Cylicocyclus</taxon>
    </lineage>
</organism>
<sequence>MKARFSVHKVSMEFSKIAILSGLWMVALTFTWAMYNSNSMFTFSSVHKLQRAEDPCSGDIIEKIQNADYEVAPFNESKVAPKYRLAVCQIEKVMTTVMDAIFCYLTNTTEFMLNNRTISTETFAERIG</sequence>
<dbReference type="GO" id="GO:0050650">
    <property type="term" value="P:chondroitin sulfate proteoglycan biosynthetic process"/>
    <property type="evidence" value="ECO:0007669"/>
    <property type="project" value="InterPro"/>
</dbReference>